<dbReference type="AlphaFoldDB" id="A0A939EYT9"/>
<comment type="caution">
    <text evidence="2">The sequence shown here is derived from an EMBL/GenBank/DDBJ whole genome shotgun (WGS) entry which is preliminary data.</text>
</comment>
<protein>
    <submittedName>
        <fullName evidence="2">T9SS type A sorting domain-containing protein</fullName>
    </submittedName>
</protein>
<gene>
    <name evidence="2" type="ORF">J0X19_16625</name>
</gene>
<sequence>MQPEYQIPKSRPTISSRLWVLLLLLLTVSFNGMAQTFSEGMGTTALSRESISSYYGKGGFNNDTERGFVYSGSAVLANSNSSADVSLNRYPGASGSNSVYFGPGYVSGNSGPTRSDSPPYNFQIANINTAALSSPSFTFGLLAPTGTAIGTLNAQFQVEFSADGTNYITATYAALTTNTVTSGSIFNQYAITSNIPQVNNLRIRFTRLNNNSNLYRLDDVVLNATAAPAIQVSPTTLIFNNTDVNTQSASQTITVSGQNLTNNIIVTAPNGFLIRTGSNSYTSSLTLTQSGGVVASTIVDVLFAPTAVQSYSGSVTLTSVNAQTRTVAVSGTGVAPAPELTASPNSLTFPTTQVGLTSAVQSFTVSGSNLVNPVTITAPTGFQIRQGANPFSSASITLTPTGGAVNSSIDIRFAPTVDGSYDDVVSVTSSGALTTGVDVSGIATPAPTGPFITANPTSLDFQTVSSSGSAQALTFEISAGNLTAPLVLTGSSGVIRFRDASAGGSFVSGPISITPVSGSVSLRTIEVQLFGPIPNGVFNGNITLTSTGATPVVVNITANNSIGNESTFTVANNLTLFSTVPGLPSAVQSYQVSGRNLLQDIIVRAPQYFQVSLDASFAGITGTGNVITVPRNAGNDIDPAVTVYVRFLPPSALSTTSLIIFTSSPAGSQGLPVEGTSEPSVQILTAPQQILTVVINTASASQALTIKAERVQQNIIISKSVSPNPLNPNNVQQFEISADNVNFSNTLMLTPDQSTFSVNQQIYFRYKPTYLGAAQSTLQFRSNDFNNTNVQSFGANDLLSGRSIDTEPTLRSSPTVTRSGNTATVNFNLPANYAALGYGEGRLIAASTSATLPASSQPLDGEGYLAGSQVYGQGPQIAPGYFVVYSGTTQNATIEGLDPAVTYYFYSFEYNYIDPNFNIAIGGAQNYLSPPVPGVINGIIVPGTPLPVTLVSFTGKLRNNQVALNWVTASELNNKLFEVQRSASGQEFETILTREGKGTTSSRTSYEAVDSQPLMGLSYYRLKQVDRDGTYAYSPVVAINNGGLASATFYPNPTTGKLTIILPQGQAGASQKVYITDLAGRLVRSQELPANGEISLSELQAGTYLVSVGTGANRIVQRVVKQ</sequence>
<dbReference type="EMBL" id="JAFLQZ010000012">
    <property type="protein sequence ID" value="MBO0359586.1"/>
    <property type="molecule type" value="Genomic_DNA"/>
</dbReference>
<organism evidence="2 3">
    <name type="scientific">Hymenobacter telluris</name>
    <dbReference type="NCBI Taxonomy" id="2816474"/>
    <lineage>
        <taxon>Bacteria</taxon>
        <taxon>Pseudomonadati</taxon>
        <taxon>Bacteroidota</taxon>
        <taxon>Cytophagia</taxon>
        <taxon>Cytophagales</taxon>
        <taxon>Hymenobacteraceae</taxon>
        <taxon>Hymenobacter</taxon>
    </lineage>
</organism>
<dbReference type="InterPro" id="IPR026444">
    <property type="entry name" value="Secre_tail"/>
</dbReference>
<evidence type="ECO:0000259" key="1">
    <source>
        <dbReference type="Pfam" id="PF18962"/>
    </source>
</evidence>
<dbReference type="NCBIfam" id="TIGR04183">
    <property type="entry name" value="Por_Secre_tail"/>
    <property type="match status" value="1"/>
</dbReference>
<proteinExistence type="predicted"/>
<evidence type="ECO:0000313" key="2">
    <source>
        <dbReference type="EMBL" id="MBO0359586.1"/>
    </source>
</evidence>
<keyword evidence="3" id="KW-1185">Reference proteome</keyword>
<evidence type="ECO:0000313" key="3">
    <source>
        <dbReference type="Proteomes" id="UP000664144"/>
    </source>
</evidence>
<dbReference type="Pfam" id="PF18962">
    <property type="entry name" value="Por_Secre_tail"/>
    <property type="match status" value="1"/>
</dbReference>
<dbReference type="Proteomes" id="UP000664144">
    <property type="component" value="Unassembled WGS sequence"/>
</dbReference>
<name>A0A939EYT9_9BACT</name>
<dbReference type="RefSeq" id="WP_206985545.1">
    <property type="nucleotide sequence ID" value="NZ_JAFLQZ010000012.1"/>
</dbReference>
<reference evidence="2" key="1">
    <citation type="submission" date="2021-03" db="EMBL/GenBank/DDBJ databases">
        <authorList>
            <person name="Kim M.K."/>
        </authorList>
    </citation>
    <scope>NUCLEOTIDE SEQUENCE</scope>
    <source>
        <strain evidence="2">BT186</strain>
    </source>
</reference>
<feature type="domain" description="Secretion system C-terminal sorting" evidence="1">
    <location>
        <begin position="1050"/>
        <end position="1120"/>
    </location>
</feature>
<accession>A0A939EYT9</accession>